<keyword evidence="3" id="KW-1185">Reference proteome</keyword>
<dbReference type="PANTHER" id="PTHR40763">
    <property type="entry name" value="MEMBRANE PROTEIN-RELATED"/>
    <property type="match status" value="1"/>
</dbReference>
<dbReference type="InterPro" id="IPR012551">
    <property type="entry name" value="DUF1707_SHOCT-like"/>
</dbReference>
<feature type="domain" description="DUF1707" evidence="1">
    <location>
        <begin position="13"/>
        <end position="65"/>
    </location>
</feature>
<dbReference type="STRING" id="260086.SAMN05216207_1020121"/>
<dbReference type="Pfam" id="PF08044">
    <property type="entry name" value="DUF1707"/>
    <property type="match status" value="1"/>
</dbReference>
<dbReference type="EMBL" id="FOUY01000020">
    <property type="protein sequence ID" value="SFN74808.1"/>
    <property type="molecule type" value="Genomic_DNA"/>
</dbReference>
<protein>
    <recommendedName>
        <fullName evidence="1">DUF1707 domain-containing protein</fullName>
    </recommendedName>
</protein>
<sequence>MNTSEGPVAPRDLRVSHAEREHVTALLARHHAEGRLTASEFAERSAQASAAVTRAELNATVADLPGAFDVVPTREVLELVNTAGDLRRDGEWLVPPRVVVRSWFGNARLDMRTARFVTGEVVVECDLTFGNLDLRLPPGATVDVEEASTSVGSVIDKRGARQERGVPHVIVRGGTLIGNIRVR</sequence>
<evidence type="ECO:0000313" key="3">
    <source>
        <dbReference type="Proteomes" id="UP000199614"/>
    </source>
</evidence>
<accession>A0A1I5BJ74</accession>
<name>A0A1I5BJ74_PSUAM</name>
<evidence type="ECO:0000259" key="1">
    <source>
        <dbReference type="Pfam" id="PF08044"/>
    </source>
</evidence>
<reference evidence="2 3" key="1">
    <citation type="submission" date="2016-10" db="EMBL/GenBank/DDBJ databases">
        <authorList>
            <person name="de Groot N.N."/>
        </authorList>
    </citation>
    <scope>NUCLEOTIDE SEQUENCE [LARGE SCALE GENOMIC DNA]</scope>
    <source>
        <strain evidence="2 3">CGMCC 4.1877</strain>
    </source>
</reference>
<organism evidence="2 3">
    <name type="scientific">Pseudonocardia ammonioxydans</name>
    <dbReference type="NCBI Taxonomy" id="260086"/>
    <lineage>
        <taxon>Bacteria</taxon>
        <taxon>Bacillati</taxon>
        <taxon>Actinomycetota</taxon>
        <taxon>Actinomycetes</taxon>
        <taxon>Pseudonocardiales</taxon>
        <taxon>Pseudonocardiaceae</taxon>
        <taxon>Pseudonocardia</taxon>
    </lineage>
</organism>
<proteinExistence type="predicted"/>
<evidence type="ECO:0000313" key="2">
    <source>
        <dbReference type="EMBL" id="SFN74808.1"/>
    </source>
</evidence>
<gene>
    <name evidence="2" type="ORF">SAMN05216207_1020121</name>
</gene>
<dbReference type="PANTHER" id="PTHR40763:SF5">
    <property type="entry name" value="MEMBRANE PROTEIN"/>
    <property type="match status" value="1"/>
</dbReference>
<dbReference type="AlphaFoldDB" id="A0A1I5BJ74"/>
<dbReference type="RefSeq" id="WP_093346335.1">
    <property type="nucleotide sequence ID" value="NZ_FOUY01000020.1"/>
</dbReference>
<dbReference type="Proteomes" id="UP000199614">
    <property type="component" value="Unassembled WGS sequence"/>
</dbReference>
<dbReference type="OrthoDB" id="4772576at2"/>